<dbReference type="Proteomes" id="UP000272003">
    <property type="component" value="Chromosome"/>
</dbReference>
<evidence type="ECO:0000313" key="1">
    <source>
        <dbReference type="EMBL" id="AYF92112.1"/>
    </source>
</evidence>
<proteinExistence type="predicted"/>
<accession>A0A387AN71</accession>
<dbReference type="EMBL" id="CP032626">
    <property type="protein sequence ID" value="AYF92112.1"/>
    <property type="molecule type" value="Genomic_DNA"/>
</dbReference>
<organism evidence="1 2">
    <name type="scientific">Apilactobacillus bombintestini</name>
    <dbReference type="NCBI Taxonomy" id="2419772"/>
    <lineage>
        <taxon>Bacteria</taxon>
        <taxon>Bacillati</taxon>
        <taxon>Bacillota</taxon>
        <taxon>Bacilli</taxon>
        <taxon>Lactobacillales</taxon>
        <taxon>Lactobacillaceae</taxon>
        <taxon>Apilactobacillus</taxon>
    </lineage>
</organism>
<reference evidence="1 2" key="1">
    <citation type="submission" date="2018-09" db="EMBL/GenBank/DDBJ databases">
        <title>Genome sequencing of strain BHWM-4.</title>
        <authorList>
            <person name="Heo J."/>
            <person name="Kim S.-J."/>
            <person name="Kwon S.-W."/>
        </authorList>
    </citation>
    <scope>NUCLEOTIDE SEQUENCE [LARGE SCALE GENOMIC DNA]</scope>
    <source>
        <strain evidence="1 2">BHWM-4</strain>
    </source>
</reference>
<dbReference type="AlphaFoldDB" id="A0A387AN71"/>
<dbReference type="OrthoDB" id="2394030at2"/>
<name>A0A387AN71_9LACO</name>
<dbReference type="SUPFAM" id="SSF52266">
    <property type="entry name" value="SGNH hydrolase"/>
    <property type="match status" value="1"/>
</dbReference>
<keyword evidence="2" id="KW-1185">Reference proteome</keyword>
<evidence type="ECO:0000313" key="2">
    <source>
        <dbReference type="Proteomes" id="UP000272003"/>
    </source>
</evidence>
<dbReference type="KEGG" id="abom:D7I45_00720"/>
<sequence length="250" mass="28421">MKHGLIKTALFTAAGAALVKVSKKSMELRKANSDIYRPSEDFFVDGKLNNKKIAFLGSSVTYGLAANGISFVDFLRVEHGVDAIKEAVSGTTLADLDDSSYVSRLRKHLDTKQPLDLFACQLSTNDQRKGAKMGFISRSYDMDDFDTSTSLGAIEYIIAYVQKHWDCPIVFYTCLRSPNPAYEFLRKQLFELQYKWHFAIIDIWNNANLAKLNQQHPEFMLDDTHPTCAGYRYGWTPIFVRELDSMLDDD</sequence>
<protein>
    <submittedName>
        <fullName evidence="1">SGNH/GDSL hydrolase family protein</fullName>
    </submittedName>
</protein>
<keyword evidence="1" id="KW-0378">Hydrolase</keyword>
<dbReference type="InterPro" id="IPR036514">
    <property type="entry name" value="SGNH_hydro_sf"/>
</dbReference>
<dbReference type="CDD" id="cd00229">
    <property type="entry name" value="SGNH_hydrolase"/>
    <property type="match status" value="1"/>
</dbReference>
<gene>
    <name evidence="1" type="ORF">D7I45_00720</name>
</gene>
<dbReference type="RefSeq" id="WP_120783886.1">
    <property type="nucleotide sequence ID" value="NZ_CP032626.1"/>
</dbReference>
<dbReference type="GO" id="GO:0016787">
    <property type="term" value="F:hydrolase activity"/>
    <property type="evidence" value="ECO:0007669"/>
    <property type="project" value="UniProtKB-KW"/>
</dbReference>
<dbReference type="Gene3D" id="3.40.50.1110">
    <property type="entry name" value="SGNH hydrolase"/>
    <property type="match status" value="1"/>
</dbReference>